<dbReference type="Proteomes" id="UP000193553">
    <property type="component" value="Unassembled WGS sequence"/>
</dbReference>
<dbReference type="EMBL" id="NAFK01000176">
    <property type="protein sequence ID" value="OSJ21826.1"/>
    <property type="molecule type" value="Genomic_DNA"/>
</dbReference>
<organism evidence="3 5">
    <name type="scientific">Bradyrhizobium canariense</name>
    <dbReference type="NCBI Taxonomy" id="255045"/>
    <lineage>
        <taxon>Bacteria</taxon>
        <taxon>Pseudomonadati</taxon>
        <taxon>Pseudomonadota</taxon>
        <taxon>Alphaproteobacteria</taxon>
        <taxon>Hyphomicrobiales</taxon>
        <taxon>Nitrobacteraceae</taxon>
        <taxon>Bradyrhizobium</taxon>
    </lineage>
</organism>
<protein>
    <submittedName>
        <fullName evidence="3">Nuclease</fullName>
    </submittedName>
</protein>
<dbReference type="PANTHER" id="PTHR12302:SF26">
    <property type="entry name" value="BLR1266 PROTEIN"/>
    <property type="match status" value="1"/>
</dbReference>
<evidence type="ECO:0000259" key="2">
    <source>
        <dbReference type="PROSITE" id="PS50830"/>
    </source>
</evidence>
<reference evidence="5 6" key="1">
    <citation type="submission" date="2017-03" db="EMBL/GenBank/DDBJ databases">
        <title>Whole genome sequences of fourteen strains of Bradyrhizobium canariense and one strain of Bradyrhizobium japonicum isolated from Lupinus (Papilionoideae: Genisteae) species in Algeria.</title>
        <authorList>
            <person name="Crovadore J."/>
            <person name="Chekireb D."/>
            <person name="Brachmann A."/>
            <person name="Chablais R."/>
            <person name="Cochard B."/>
            <person name="Lefort F."/>
        </authorList>
    </citation>
    <scope>NUCLEOTIDE SEQUENCE [LARGE SCALE GENOMIC DNA]</scope>
    <source>
        <strain evidence="3 5">UBMA195</strain>
        <strain evidence="4 6">UBMAN05</strain>
    </source>
</reference>
<feature type="signal peptide" evidence="1">
    <location>
        <begin position="1"/>
        <end position="29"/>
    </location>
</feature>
<keyword evidence="1" id="KW-0732">Signal</keyword>
<feature type="domain" description="TNase-like" evidence="2">
    <location>
        <begin position="41"/>
        <end position="161"/>
    </location>
</feature>
<evidence type="ECO:0000313" key="5">
    <source>
        <dbReference type="Proteomes" id="UP000193553"/>
    </source>
</evidence>
<evidence type="ECO:0000313" key="4">
    <source>
        <dbReference type="EMBL" id="OSJ21826.1"/>
    </source>
</evidence>
<dbReference type="OrthoDB" id="9805504at2"/>
<dbReference type="InterPro" id="IPR016071">
    <property type="entry name" value="Staphylococal_nuclease_OB-fold"/>
</dbReference>
<keyword evidence="6" id="KW-1185">Reference proteome</keyword>
<sequence length="190" mass="20585">MKDKKIISKVEINRIFGLVLAVASLSALAARADDLIGQASVIDGDTIEIHGTRIRLWGIDAPESSQLCRNDDSNLYQCGRASAMALAGLLWAIKRPVSCFPVDRDKYGRTVATCSLGTPGPDIGHWLVANGHALDWPKYSKGKYEDAQRSAEKAGRGIWAGSFVEPWQYRACVKAGGRPATCSDDAADHR</sequence>
<evidence type="ECO:0000313" key="3">
    <source>
        <dbReference type="EMBL" id="OSJ02820.1"/>
    </source>
</evidence>
<dbReference type="PROSITE" id="PS50830">
    <property type="entry name" value="TNASE_3"/>
    <property type="match status" value="1"/>
</dbReference>
<dbReference type="SMART" id="SM00318">
    <property type="entry name" value="SNc"/>
    <property type="match status" value="1"/>
</dbReference>
<evidence type="ECO:0000313" key="6">
    <source>
        <dbReference type="Proteomes" id="UP000193884"/>
    </source>
</evidence>
<gene>
    <name evidence="4" type="ORF">BST63_33295</name>
    <name evidence="3" type="ORF">BSZ18_34505</name>
</gene>
<comment type="caution">
    <text evidence="3">The sequence shown here is derived from an EMBL/GenBank/DDBJ whole genome shotgun (WGS) entry which is preliminary data.</text>
</comment>
<feature type="chain" id="PRO_5011906074" evidence="1">
    <location>
        <begin position="30"/>
        <end position="190"/>
    </location>
</feature>
<dbReference type="Gene3D" id="2.40.50.90">
    <property type="match status" value="1"/>
</dbReference>
<dbReference type="EMBL" id="NAFI01000188">
    <property type="protein sequence ID" value="OSJ02820.1"/>
    <property type="molecule type" value="Genomic_DNA"/>
</dbReference>
<dbReference type="InterPro" id="IPR035437">
    <property type="entry name" value="SNase_OB-fold_sf"/>
</dbReference>
<dbReference type="AlphaFoldDB" id="A0A1X3GX29"/>
<dbReference type="SUPFAM" id="SSF50199">
    <property type="entry name" value="Staphylococcal nuclease"/>
    <property type="match status" value="1"/>
</dbReference>
<evidence type="ECO:0000256" key="1">
    <source>
        <dbReference type="SAM" id="SignalP"/>
    </source>
</evidence>
<dbReference type="Proteomes" id="UP000193884">
    <property type="component" value="Unassembled WGS sequence"/>
</dbReference>
<proteinExistence type="predicted"/>
<name>A0A1X3GX29_9BRAD</name>
<dbReference type="Pfam" id="PF00565">
    <property type="entry name" value="SNase"/>
    <property type="match status" value="1"/>
</dbReference>
<accession>A0A1X3GX29</accession>
<dbReference type="PANTHER" id="PTHR12302">
    <property type="entry name" value="EBNA2 BINDING PROTEIN P100"/>
    <property type="match status" value="1"/>
</dbReference>